<dbReference type="PANTHER" id="PTHR31170:SF20">
    <property type="entry name" value="DUF247 DOMAIN PROTEIN"/>
    <property type="match status" value="1"/>
</dbReference>
<dbReference type="InterPro" id="IPR004158">
    <property type="entry name" value="DUF247_pln"/>
</dbReference>
<reference evidence="2 3" key="2">
    <citation type="journal article" date="2009" name="PLoS ONE">
        <title>An integrated genetic and cytogenetic map of the cucumber genome.</title>
        <authorList>
            <person name="Ren Y."/>
            <person name="Zhang Z."/>
            <person name="Liu J."/>
            <person name="Staub J.E."/>
            <person name="Han Y."/>
            <person name="Cheng Z."/>
            <person name="Li X."/>
            <person name="Lu J."/>
            <person name="Miao H."/>
            <person name="Kang H."/>
            <person name="Xie B."/>
            <person name="Gu X."/>
            <person name="Wang X."/>
            <person name="Du Y."/>
            <person name="Jin W."/>
            <person name="Huang S."/>
        </authorList>
    </citation>
    <scope>NUCLEOTIDE SEQUENCE [LARGE SCALE GENOMIC DNA]</scope>
    <source>
        <strain evidence="3">cv. 9930</strain>
    </source>
</reference>
<dbReference type="Pfam" id="PF03140">
    <property type="entry name" value="DUF247"/>
    <property type="match status" value="1"/>
</dbReference>
<feature type="transmembrane region" description="Helical" evidence="1">
    <location>
        <begin position="435"/>
        <end position="462"/>
    </location>
</feature>
<accession>A0A0A0K6U9</accession>
<name>A0A0A0K6U9_CUCSA</name>
<dbReference type="Proteomes" id="UP000029981">
    <property type="component" value="Chromosome 7"/>
</dbReference>
<organism evidence="2 3">
    <name type="scientific">Cucumis sativus</name>
    <name type="common">Cucumber</name>
    <dbReference type="NCBI Taxonomy" id="3659"/>
    <lineage>
        <taxon>Eukaryota</taxon>
        <taxon>Viridiplantae</taxon>
        <taxon>Streptophyta</taxon>
        <taxon>Embryophyta</taxon>
        <taxon>Tracheophyta</taxon>
        <taxon>Spermatophyta</taxon>
        <taxon>Magnoliopsida</taxon>
        <taxon>eudicotyledons</taxon>
        <taxon>Gunneridae</taxon>
        <taxon>Pentapetalae</taxon>
        <taxon>rosids</taxon>
        <taxon>fabids</taxon>
        <taxon>Cucurbitales</taxon>
        <taxon>Cucurbitaceae</taxon>
        <taxon>Benincaseae</taxon>
        <taxon>Cucumis</taxon>
    </lineage>
</organism>
<proteinExistence type="predicted"/>
<dbReference type="OMA" id="CFAYERM"/>
<reference evidence="2 3" key="3">
    <citation type="journal article" date="2010" name="BMC Genomics">
        <title>Transcriptome sequencing and comparative analysis of cucumber flowers with different sex types.</title>
        <authorList>
            <person name="Guo S."/>
            <person name="Zheng Y."/>
            <person name="Joung J.G."/>
            <person name="Liu S."/>
            <person name="Zhang Z."/>
            <person name="Crasta O.R."/>
            <person name="Sobral B.W."/>
            <person name="Xu Y."/>
            <person name="Huang S."/>
            <person name="Fei Z."/>
        </authorList>
    </citation>
    <scope>NUCLEOTIDE SEQUENCE [LARGE SCALE GENOMIC DNA]</scope>
    <source>
        <strain evidence="3">cv. 9930</strain>
    </source>
</reference>
<dbReference type="PANTHER" id="PTHR31170">
    <property type="entry name" value="BNAC04G53230D PROTEIN"/>
    <property type="match status" value="1"/>
</dbReference>
<dbReference type="EMBL" id="CM002928">
    <property type="protein sequence ID" value="KGN44649.1"/>
    <property type="molecule type" value="Genomic_DNA"/>
</dbReference>
<dbReference type="Gramene" id="KGN44649">
    <property type="protein sequence ID" value="KGN44649"/>
    <property type="gene ID" value="Csa_7G363030"/>
</dbReference>
<sequence>MGIIAEIEGHDDQEMMENYKKAGFEDQEENNDDDVVVSIEKMFMKLPPINPKCFIYQVPELHRKMNDIAYTPQLISIGPLHHGQQQYKAAEQYKVYALKRYLSRINMTVGEAMDIAGRWEETARNCYANPIDMNREEFVKMMLLDSCFILEFMNSTVCRLRYWGQNEDHWMNDTLLCGLLFGLKRDLSMFENQLPFFPLQELFYLSFNRQNVTNPPSPIIFLTSMAHLFIATTGGYQLRCNVLDDTHKVRHLVDLLRFYYIPSPDTEEYKSYEAEKSSYINTPTISELCEAGVQIQRADDAKSLLDFNFKDGVLKIPPFNIHIEFEIQIRNLIVSEIFHDTDDSKFIFDYIALLDDLINTEKDVSILVKEKILTNEIGGSDEPVYKLINDLRLNAPTFPLAYYYSNMSKDLNEHCRKWWNRSLASLRRDYFNNPWASISFVAATVLLILTLLQTLFSAPAFFH</sequence>
<keyword evidence="3" id="KW-1185">Reference proteome</keyword>
<dbReference type="AlphaFoldDB" id="A0A0A0K6U9"/>
<evidence type="ECO:0000313" key="2">
    <source>
        <dbReference type="EMBL" id="KGN44649.1"/>
    </source>
</evidence>
<gene>
    <name evidence="2" type="ORF">Csa_7G363030</name>
</gene>
<keyword evidence="1" id="KW-1133">Transmembrane helix</keyword>
<reference evidence="2 3" key="4">
    <citation type="journal article" date="2011" name="BMC Genomics">
        <title>RNA-Seq improves annotation of protein-coding genes in the cucumber genome.</title>
        <authorList>
            <person name="Li Z."/>
            <person name="Zhang Z."/>
            <person name="Yan P."/>
            <person name="Huang S."/>
            <person name="Fei Z."/>
            <person name="Lin K."/>
        </authorList>
    </citation>
    <scope>NUCLEOTIDE SEQUENCE [LARGE SCALE GENOMIC DNA]</scope>
    <source>
        <strain evidence="3">cv. 9930</strain>
    </source>
</reference>
<protein>
    <submittedName>
        <fullName evidence="2">Uncharacterized protein</fullName>
    </submittedName>
</protein>
<dbReference type="eggNOG" id="ENOG502QRKH">
    <property type="taxonomic scope" value="Eukaryota"/>
</dbReference>
<evidence type="ECO:0000313" key="3">
    <source>
        <dbReference type="Proteomes" id="UP000029981"/>
    </source>
</evidence>
<keyword evidence="1" id="KW-0812">Transmembrane</keyword>
<dbReference type="STRING" id="3659.A0A0A0K6U9"/>
<reference evidence="2 3" key="1">
    <citation type="journal article" date="2009" name="Nat. Genet.">
        <title>The genome of the cucumber, Cucumis sativus L.</title>
        <authorList>
            <person name="Huang S."/>
            <person name="Li R."/>
            <person name="Zhang Z."/>
            <person name="Li L."/>
            <person name="Gu X."/>
            <person name="Fan W."/>
            <person name="Lucas W.J."/>
            <person name="Wang X."/>
            <person name="Xie B."/>
            <person name="Ni P."/>
            <person name="Ren Y."/>
            <person name="Zhu H."/>
            <person name="Li J."/>
            <person name="Lin K."/>
            <person name="Jin W."/>
            <person name="Fei Z."/>
            <person name="Li G."/>
            <person name="Staub J."/>
            <person name="Kilian A."/>
            <person name="van der Vossen E.A."/>
            <person name="Wu Y."/>
            <person name="Guo J."/>
            <person name="He J."/>
            <person name="Jia Z."/>
            <person name="Ren Y."/>
            <person name="Tian G."/>
            <person name="Lu Y."/>
            <person name="Ruan J."/>
            <person name="Qian W."/>
            <person name="Wang M."/>
            <person name="Huang Q."/>
            <person name="Li B."/>
            <person name="Xuan Z."/>
            <person name="Cao J."/>
            <person name="Asan"/>
            <person name="Wu Z."/>
            <person name="Zhang J."/>
            <person name="Cai Q."/>
            <person name="Bai Y."/>
            <person name="Zhao B."/>
            <person name="Han Y."/>
            <person name="Li Y."/>
            <person name="Li X."/>
            <person name="Wang S."/>
            <person name="Shi Q."/>
            <person name="Liu S."/>
            <person name="Cho W.K."/>
            <person name="Kim J.Y."/>
            <person name="Xu Y."/>
            <person name="Heller-Uszynska K."/>
            <person name="Miao H."/>
            <person name="Cheng Z."/>
            <person name="Zhang S."/>
            <person name="Wu J."/>
            <person name="Yang Y."/>
            <person name="Kang H."/>
            <person name="Li M."/>
            <person name="Liang H."/>
            <person name="Ren X."/>
            <person name="Shi Z."/>
            <person name="Wen M."/>
            <person name="Jian M."/>
            <person name="Yang H."/>
            <person name="Zhang G."/>
            <person name="Yang Z."/>
            <person name="Chen R."/>
            <person name="Liu S."/>
            <person name="Li J."/>
            <person name="Ma L."/>
            <person name="Liu H."/>
            <person name="Zhou Y."/>
            <person name="Zhao J."/>
            <person name="Fang X."/>
            <person name="Li G."/>
            <person name="Fang L."/>
            <person name="Li Y."/>
            <person name="Liu D."/>
            <person name="Zheng H."/>
            <person name="Zhang Y."/>
            <person name="Qin N."/>
            <person name="Li Z."/>
            <person name="Yang G."/>
            <person name="Yang S."/>
            <person name="Bolund L."/>
            <person name="Kristiansen K."/>
            <person name="Zheng H."/>
            <person name="Li S."/>
            <person name="Zhang X."/>
            <person name="Yang H."/>
            <person name="Wang J."/>
            <person name="Sun R."/>
            <person name="Zhang B."/>
            <person name="Jiang S."/>
            <person name="Wang J."/>
            <person name="Du Y."/>
            <person name="Li S."/>
        </authorList>
    </citation>
    <scope>NUCLEOTIDE SEQUENCE [LARGE SCALE GENOMIC DNA]</scope>
    <source>
        <strain evidence="3">cv. 9930</strain>
    </source>
</reference>
<evidence type="ECO:0000256" key="1">
    <source>
        <dbReference type="SAM" id="Phobius"/>
    </source>
</evidence>
<keyword evidence="1" id="KW-0472">Membrane</keyword>
<dbReference type="KEGG" id="csv:101216911"/>
<dbReference type="OrthoDB" id="672127at2759"/>